<comment type="similarity">
    <text evidence="14">Belongs to the adenylyl cyclase class-4/guanylyl cyclase family.</text>
</comment>
<keyword evidence="11" id="KW-0115">cAMP biosynthesis</keyword>
<dbReference type="GO" id="GO:0035556">
    <property type="term" value="P:intracellular signal transduction"/>
    <property type="evidence" value="ECO:0007669"/>
    <property type="project" value="InterPro"/>
</dbReference>
<dbReference type="SMART" id="SM00044">
    <property type="entry name" value="CYCc"/>
    <property type="match status" value="1"/>
</dbReference>
<feature type="compositionally biased region" description="Low complexity" evidence="15">
    <location>
        <begin position="115"/>
        <end position="127"/>
    </location>
</feature>
<keyword evidence="13 14" id="KW-0456">Lyase</keyword>
<dbReference type="PANTHER" id="PTHR45627:SF30">
    <property type="entry name" value="ADENYLATE CYCLASE TYPE 3"/>
    <property type="match status" value="1"/>
</dbReference>
<evidence type="ECO:0000256" key="10">
    <source>
        <dbReference type="ARBA" id="ARBA00022989"/>
    </source>
</evidence>
<dbReference type="EC" id="4.6.1.1" evidence="4"/>
<keyword evidence="10 16" id="KW-1133">Transmembrane helix</keyword>
<keyword evidence="12 16" id="KW-0472">Membrane</keyword>
<keyword evidence="5 16" id="KW-0812">Transmembrane</keyword>
<proteinExistence type="inferred from homology"/>
<evidence type="ECO:0000256" key="3">
    <source>
        <dbReference type="ARBA" id="ARBA00004141"/>
    </source>
</evidence>
<keyword evidence="8" id="KW-0067">ATP-binding</keyword>
<evidence type="ECO:0000256" key="1">
    <source>
        <dbReference type="ARBA" id="ARBA00001593"/>
    </source>
</evidence>
<dbReference type="GO" id="GO:0004016">
    <property type="term" value="F:adenylate cyclase activity"/>
    <property type="evidence" value="ECO:0007669"/>
    <property type="project" value="UniProtKB-EC"/>
</dbReference>
<dbReference type="CDD" id="cd07302">
    <property type="entry name" value="CHD"/>
    <property type="match status" value="2"/>
</dbReference>
<feature type="domain" description="Guanylate cyclase" evidence="17">
    <location>
        <begin position="514"/>
        <end position="659"/>
    </location>
</feature>
<dbReference type="Gene3D" id="3.30.70.1230">
    <property type="entry name" value="Nucleotide cyclase"/>
    <property type="match status" value="2"/>
</dbReference>
<keyword evidence="19" id="KW-1185">Reference proteome</keyword>
<comment type="cofactor">
    <cofactor evidence="2">
        <name>Mg(2+)</name>
        <dbReference type="ChEBI" id="CHEBI:18420"/>
    </cofactor>
</comment>
<dbReference type="Pfam" id="PF00211">
    <property type="entry name" value="Guanylate_cyc"/>
    <property type="match status" value="2"/>
</dbReference>
<keyword evidence="6" id="KW-0479">Metal-binding</keyword>
<accession>A0A8J5MXZ0</accession>
<evidence type="ECO:0000256" key="6">
    <source>
        <dbReference type="ARBA" id="ARBA00022723"/>
    </source>
</evidence>
<feature type="transmembrane region" description="Helical" evidence="16">
    <location>
        <begin position="430"/>
        <end position="446"/>
    </location>
</feature>
<evidence type="ECO:0000256" key="15">
    <source>
        <dbReference type="SAM" id="MobiDB-lite"/>
    </source>
</evidence>
<feature type="non-terminal residue" evidence="18">
    <location>
        <position position="1"/>
    </location>
</feature>
<dbReference type="GO" id="GO:0005886">
    <property type="term" value="C:plasma membrane"/>
    <property type="evidence" value="ECO:0007669"/>
    <property type="project" value="TreeGrafter"/>
</dbReference>
<dbReference type="Proteomes" id="UP000747542">
    <property type="component" value="Unassembled WGS sequence"/>
</dbReference>
<evidence type="ECO:0000256" key="13">
    <source>
        <dbReference type="ARBA" id="ARBA00023239"/>
    </source>
</evidence>
<evidence type="ECO:0000256" key="9">
    <source>
        <dbReference type="ARBA" id="ARBA00022842"/>
    </source>
</evidence>
<comment type="caution">
    <text evidence="18">The sequence shown here is derived from an EMBL/GenBank/DDBJ whole genome shotgun (WGS) entry which is preliminary data.</text>
</comment>
<dbReference type="PROSITE" id="PS00452">
    <property type="entry name" value="GUANYLATE_CYCLASE_1"/>
    <property type="match status" value="1"/>
</dbReference>
<dbReference type="InterPro" id="IPR029787">
    <property type="entry name" value="Nucleotide_cyclase"/>
</dbReference>
<feature type="region of interest" description="Disordered" evidence="15">
    <location>
        <begin position="103"/>
        <end position="138"/>
    </location>
</feature>
<dbReference type="FunFam" id="3.30.70.1230:FF:000006">
    <property type="entry name" value="Adenylate cyclase"/>
    <property type="match status" value="1"/>
</dbReference>
<reference evidence="18" key="1">
    <citation type="journal article" date="2021" name="Sci. Adv.">
        <title>The American lobster genome reveals insights on longevity, neural, and immune adaptations.</title>
        <authorList>
            <person name="Polinski J.M."/>
            <person name="Zimin A.V."/>
            <person name="Clark K.F."/>
            <person name="Kohn A.B."/>
            <person name="Sadowski N."/>
            <person name="Timp W."/>
            <person name="Ptitsyn A."/>
            <person name="Khanna P."/>
            <person name="Romanova D.Y."/>
            <person name="Williams P."/>
            <person name="Greenwood S.J."/>
            <person name="Moroz L.L."/>
            <person name="Walt D.R."/>
            <person name="Bodnar A.G."/>
        </authorList>
    </citation>
    <scope>NUCLEOTIDE SEQUENCE</scope>
    <source>
        <strain evidence="18">GMGI-L3</strain>
    </source>
</reference>
<feature type="domain" description="Guanylate cyclase" evidence="17">
    <location>
        <begin position="1"/>
        <end position="47"/>
    </location>
</feature>
<evidence type="ECO:0000313" key="19">
    <source>
        <dbReference type="Proteomes" id="UP000747542"/>
    </source>
</evidence>
<dbReference type="InterPro" id="IPR001054">
    <property type="entry name" value="A/G_cyclase"/>
</dbReference>
<dbReference type="PROSITE" id="PS50125">
    <property type="entry name" value="GUANYLATE_CYCLASE_2"/>
    <property type="match status" value="2"/>
</dbReference>
<keyword evidence="7" id="KW-0547">Nucleotide-binding</keyword>
<evidence type="ECO:0000256" key="12">
    <source>
        <dbReference type="ARBA" id="ARBA00023136"/>
    </source>
</evidence>
<feature type="transmembrane region" description="Helical" evidence="16">
    <location>
        <begin position="365"/>
        <end position="383"/>
    </location>
</feature>
<evidence type="ECO:0000256" key="7">
    <source>
        <dbReference type="ARBA" id="ARBA00022741"/>
    </source>
</evidence>
<dbReference type="GO" id="GO:0006171">
    <property type="term" value="P:cAMP biosynthetic process"/>
    <property type="evidence" value="ECO:0007669"/>
    <property type="project" value="UniProtKB-KW"/>
</dbReference>
<dbReference type="PANTHER" id="PTHR45627">
    <property type="entry name" value="ADENYLATE CYCLASE TYPE 1"/>
    <property type="match status" value="1"/>
</dbReference>
<protein>
    <recommendedName>
        <fullName evidence="4">adenylate cyclase</fullName>
        <ecNumber evidence="4">4.6.1.1</ecNumber>
    </recommendedName>
</protein>
<dbReference type="GO" id="GO:0046872">
    <property type="term" value="F:metal ion binding"/>
    <property type="evidence" value="ECO:0007669"/>
    <property type="project" value="UniProtKB-KW"/>
</dbReference>
<feature type="compositionally biased region" description="Polar residues" evidence="15">
    <location>
        <begin position="128"/>
        <end position="138"/>
    </location>
</feature>
<dbReference type="SUPFAM" id="SSF55073">
    <property type="entry name" value="Nucleotide cyclase"/>
    <property type="match status" value="2"/>
</dbReference>
<keyword evidence="9" id="KW-0460">Magnesium</keyword>
<sequence>YVRETTGCTVDMRVGIHTGAVLAGVLGQRQWQFDVYSKDVVLANKMESSGKPGRVHISNKTLQYIGMEFEVEPAYGERREDALRAAGLKTYFISKVLRPYKPRPSLQMMRNGTKSSSSQPSREMPSENTMASRDSTTLSTADEARILKALQEGGRPDSSFKSKLKKELVNRDGRKDLLSQTNCLTLSFRDGKTEHAYRHHRETFSGAATTAVPLVLFLVAFARFILMPSAGGGVVVFLVGVVLLTTMASVSAARSFPIRVCEVLVMASDKVHTVVVLRVVWFTTLVILAAAANTVDMYLCDKPFSSFVADNTSQLTTATHNDSIMSNTSSSSSHSMYQALRVILAQENTTTATDDEAFICLHPAYYSYFTLLILLAASLLAQVSFMIKSAVMVGVVAVQCSMNLFIMRVSLDIAEDWNTFDSQMVGHDRLSLSLELCLITVLFVALNRQTEKTSRLLYLWRREVEEQRERAADIRQRNEALVYNILPQHVATHFMGIRRKKHEELYSQSYDEIGVLFASMPNFGDFYSEESVNNQGLECLRFLNEVISDFDQLLELAQFHDIIKIKTIGSTYMAASGLNPSRLVKEDDPVKIRWAHLALLVDFAFELVRALQSINEQSFNHFVLRMGINHGPITAGVIGARKPHYDIWGNTVNVASRMESTGKAGCIQVTEETTKILQHFGYVFEQRGLIAVKGKGELMTYYLVGKAASPQQVNGESLDYSKSEDQVNT</sequence>
<evidence type="ECO:0000256" key="8">
    <source>
        <dbReference type="ARBA" id="ARBA00022840"/>
    </source>
</evidence>
<evidence type="ECO:0000256" key="4">
    <source>
        <dbReference type="ARBA" id="ARBA00012201"/>
    </source>
</evidence>
<dbReference type="AlphaFoldDB" id="A0A8J5MXZ0"/>
<dbReference type="InterPro" id="IPR018297">
    <property type="entry name" value="A/G_cyclase_CS"/>
</dbReference>
<feature type="transmembrane region" description="Helical" evidence="16">
    <location>
        <begin position="274"/>
        <end position="295"/>
    </location>
</feature>
<name>A0A8J5MXZ0_HOMAM</name>
<evidence type="ECO:0000259" key="17">
    <source>
        <dbReference type="PROSITE" id="PS50125"/>
    </source>
</evidence>
<evidence type="ECO:0000256" key="11">
    <source>
        <dbReference type="ARBA" id="ARBA00022998"/>
    </source>
</evidence>
<dbReference type="GO" id="GO:0007189">
    <property type="term" value="P:adenylate cyclase-activating G protein-coupled receptor signaling pathway"/>
    <property type="evidence" value="ECO:0007669"/>
    <property type="project" value="TreeGrafter"/>
</dbReference>
<comment type="catalytic activity">
    <reaction evidence="1">
        <text>ATP = 3',5'-cyclic AMP + diphosphate</text>
        <dbReference type="Rhea" id="RHEA:15389"/>
        <dbReference type="ChEBI" id="CHEBI:30616"/>
        <dbReference type="ChEBI" id="CHEBI:33019"/>
        <dbReference type="ChEBI" id="CHEBI:58165"/>
        <dbReference type="EC" id="4.6.1.1"/>
    </reaction>
</comment>
<evidence type="ECO:0000256" key="2">
    <source>
        <dbReference type="ARBA" id="ARBA00001946"/>
    </source>
</evidence>
<feature type="transmembrane region" description="Helical" evidence="16">
    <location>
        <begin position="232"/>
        <end position="253"/>
    </location>
</feature>
<feature type="transmembrane region" description="Helical" evidence="16">
    <location>
        <begin position="390"/>
        <end position="410"/>
    </location>
</feature>
<organism evidence="18 19">
    <name type="scientific">Homarus americanus</name>
    <name type="common">American lobster</name>
    <dbReference type="NCBI Taxonomy" id="6706"/>
    <lineage>
        <taxon>Eukaryota</taxon>
        <taxon>Metazoa</taxon>
        <taxon>Ecdysozoa</taxon>
        <taxon>Arthropoda</taxon>
        <taxon>Crustacea</taxon>
        <taxon>Multicrustacea</taxon>
        <taxon>Malacostraca</taxon>
        <taxon>Eumalacostraca</taxon>
        <taxon>Eucarida</taxon>
        <taxon>Decapoda</taxon>
        <taxon>Pleocyemata</taxon>
        <taxon>Astacidea</taxon>
        <taxon>Nephropoidea</taxon>
        <taxon>Nephropidae</taxon>
        <taxon>Homarus</taxon>
    </lineage>
</organism>
<gene>
    <name evidence="18" type="primary">ADCY3-L</name>
    <name evidence="18" type="ORF">Hamer_G002631</name>
</gene>
<dbReference type="GO" id="GO:0005524">
    <property type="term" value="F:ATP binding"/>
    <property type="evidence" value="ECO:0007669"/>
    <property type="project" value="UniProtKB-KW"/>
</dbReference>
<comment type="subcellular location">
    <subcellularLocation>
        <location evidence="3">Membrane</location>
        <topology evidence="3">Multi-pass membrane protein</topology>
    </subcellularLocation>
</comment>
<evidence type="ECO:0000313" key="18">
    <source>
        <dbReference type="EMBL" id="KAG7168545.1"/>
    </source>
</evidence>
<evidence type="ECO:0000256" key="5">
    <source>
        <dbReference type="ARBA" id="ARBA00022692"/>
    </source>
</evidence>
<evidence type="ECO:0000256" key="16">
    <source>
        <dbReference type="SAM" id="Phobius"/>
    </source>
</evidence>
<dbReference type="EMBL" id="JAHLQT010020073">
    <property type="protein sequence ID" value="KAG7168545.1"/>
    <property type="molecule type" value="Genomic_DNA"/>
</dbReference>
<feature type="transmembrane region" description="Helical" evidence="16">
    <location>
        <begin position="204"/>
        <end position="226"/>
    </location>
</feature>
<evidence type="ECO:0000256" key="14">
    <source>
        <dbReference type="RuleBase" id="RU000405"/>
    </source>
</evidence>